<evidence type="ECO:0000313" key="3">
    <source>
        <dbReference type="Proteomes" id="UP000030988"/>
    </source>
</evidence>
<keyword evidence="1" id="KW-1133">Transmembrane helix</keyword>
<keyword evidence="1" id="KW-0472">Membrane</keyword>
<dbReference type="STRING" id="1572751.PK98_02390"/>
<accession>A0A0B2BVR4</accession>
<keyword evidence="1" id="KW-0812">Transmembrane</keyword>
<dbReference type="Proteomes" id="UP000030988">
    <property type="component" value="Unassembled WGS sequence"/>
</dbReference>
<feature type="transmembrane region" description="Helical" evidence="1">
    <location>
        <begin position="12"/>
        <end position="40"/>
    </location>
</feature>
<feature type="transmembrane region" description="Helical" evidence="1">
    <location>
        <begin position="105"/>
        <end position="124"/>
    </location>
</feature>
<dbReference type="InterPro" id="IPR004891">
    <property type="entry name" value="Mercury-R_MerC"/>
</dbReference>
<gene>
    <name evidence="2" type="ORF">PK98_02390</name>
</gene>
<name>A0A0B2BVR4_9SPHN</name>
<protein>
    <recommendedName>
        <fullName evidence="4">MerC mercury resistance protein</fullName>
    </recommendedName>
</protein>
<evidence type="ECO:0000256" key="1">
    <source>
        <dbReference type="SAM" id="Phobius"/>
    </source>
</evidence>
<dbReference type="OrthoDB" id="7471688at2"/>
<keyword evidence="3" id="KW-1185">Reference proteome</keyword>
<proteinExistence type="predicted"/>
<organism evidence="2 3">
    <name type="scientific">Croceibacterium mercuriale</name>
    <dbReference type="NCBI Taxonomy" id="1572751"/>
    <lineage>
        <taxon>Bacteria</taxon>
        <taxon>Pseudomonadati</taxon>
        <taxon>Pseudomonadota</taxon>
        <taxon>Alphaproteobacteria</taxon>
        <taxon>Sphingomonadales</taxon>
        <taxon>Erythrobacteraceae</taxon>
        <taxon>Croceibacterium</taxon>
    </lineage>
</organism>
<feature type="transmembrane region" description="Helical" evidence="1">
    <location>
        <begin position="52"/>
        <end position="70"/>
    </location>
</feature>
<dbReference type="Pfam" id="PF03203">
    <property type="entry name" value="MerC"/>
    <property type="match status" value="1"/>
</dbReference>
<reference evidence="2 3" key="1">
    <citation type="submission" date="2014-11" db="EMBL/GenBank/DDBJ databases">
        <title>Draft genome sequence of Kirrobacter mercurialis.</title>
        <authorList>
            <person name="Coil D.A."/>
            <person name="Eisen J.A."/>
        </authorList>
    </citation>
    <scope>NUCLEOTIDE SEQUENCE [LARGE SCALE GENOMIC DNA]</scope>
    <source>
        <strain evidence="2 3">Coronado</strain>
    </source>
</reference>
<feature type="transmembrane region" description="Helical" evidence="1">
    <location>
        <begin position="82"/>
        <end position="99"/>
    </location>
</feature>
<dbReference type="AlphaFoldDB" id="A0A0B2BVR4"/>
<sequence length="129" mass="13260">MISSQLARRQSLTLLDGFALAASAACMVHCLALPLVLAMLPLLSGTLVEGEGFHVLVLALAMPTSAMALWASRSPGRGHGPLLAGAAGLGLLALALLVGEAAEQMLTLGGSLLLAGAHVTNWRARRSRR</sequence>
<dbReference type="EMBL" id="JTDN01000001">
    <property type="protein sequence ID" value="KHL25544.1"/>
    <property type="molecule type" value="Genomic_DNA"/>
</dbReference>
<evidence type="ECO:0000313" key="2">
    <source>
        <dbReference type="EMBL" id="KHL25544.1"/>
    </source>
</evidence>
<dbReference type="RefSeq" id="WP_039094001.1">
    <property type="nucleotide sequence ID" value="NZ_JTDN01000001.1"/>
</dbReference>
<dbReference type="GO" id="GO:0015097">
    <property type="term" value="F:mercury ion transmembrane transporter activity"/>
    <property type="evidence" value="ECO:0007669"/>
    <property type="project" value="InterPro"/>
</dbReference>
<dbReference type="GO" id="GO:0016020">
    <property type="term" value="C:membrane"/>
    <property type="evidence" value="ECO:0007669"/>
    <property type="project" value="InterPro"/>
</dbReference>
<evidence type="ECO:0008006" key="4">
    <source>
        <dbReference type="Google" id="ProtNLM"/>
    </source>
</evidence>
<comment type="caution">
    <text evidence="2">The sequence shown here is derived from an EMBL/GenBank/DDBJ whole genome shotgun (WGS) entry which is preliminary data.</text>
</comment>